<accession>A0A0H3KIW6</accession>
<name>A0A0H3KIW6_BURM1</name>
<evidence type="ECO:0000313" key="6">
    <source>
        <dbReference type="EMBL" id="BAG45142.1"/>
    </source>
</evidence>
<dbReference type="KEGG" id="bmu:Bmul_5252"/>
<dbReference type="InterPro" id="IPR051013">
    <property type="entry name" value="MBL_superfamily_lactonases"/>
</dbReference>
<organism evidence="6 7">
    <name type="scientific">Burkholderia multivorans (strain ATCC 17616 / 249)</name>
    <dbReference type="NCBI Taxonomy" id="395019"/>
    <lineage>
        <taxon>Bacteria</taxon>
        <taxon>Pseudomonadati</taxon>
        <taxon>Pseudomonadota</taxon>
        <taxon>Betaproteobacteria</taxon>
        <taxon>Burkholderiales</taxon>
        <taxon>Burkholderiaceae</taxon>
        <taxon>Burkholderia</taxon>
        <taxon>Burkholderia cepacia complex</taxon>
    </lineage>
</organism>
<dbReference type="PANTHER" id="PTHR42978">
    <property type="entry name" value="QUORUM-QUENCHING LACTONASE YTNP-RELATED-RELATED"/>
    <property type="match status" value="1"/>
</dbReference>
<dbReference type="InterPro" id="IPR036866">
    <property type="entry name" value="RibonucZ/Hydroxyglut_hydro"/>
</dbReference>
<dbReference type="STRING" id="395019.BMULJ_03268"/>
<keyword evidence="4" id="KW-0862">Zinc</keyword>
<dbReference type="Proteomes" id="UP000008815">
    <property type="component" value="Chromosome 2"/>
</dbReference>
<dbReference type="SUPFAM" id="SSF56281">
    <property type="entry name" value="Metallo-hydrolase/oxidoreductase"/>
    <property type="match status" value="1"/>
</dbReference>
<keyword evidence="3" id="KW-0378">Hydrolase</keyword>
<evidence type="ECO:0000259" key="5">
    <source>
        <dbReference type="SMART" id="SM00849"/>
    </source>
</evidence>
<dbReference type="Pfam" id="PF00753">
    <property type="entry name" value="Lactamase_B"/>
    <property type="match status" value="1"/>
</dbReference>
<evidence type="ECO:0000256" key="3">
    <source>
        <dbReference type="ARBA" id="ARBA00022801"/>
    </source>
</evidence>
<dbReference type="PANTHER" id="PTHR42978:SF3">
    <property type="entry name" value="BLR3078 PROTEIN"/>
    <property type="match status" value="1"/>
</dbReference>
<dbReference type="HOGENOM" id="CLU_030571_3_0_4"/>
<keyword evidence="2" id="KW-0479">Metal-binding</keyword>
<feature type="domain" description="Metallo-beta-lactamase" evidence="5">
    <location>
        <begin position="33"/>
        <end position="263"/>
    </location>
</feature>
<dbReference type="CDD" id="cd07742">
    <property type="entry name" value="metallo-hydrolase-like_MBL-fold"/>
    <property type="match status" value="1"/>
</dbReference>
<dbReference type="GO" id="GO:0016787">
    <property type="term" value="F:hydrolase activity"/>
    <property type="evidence" value="ECO:0007669"/>
    <property type="project" value="UniProtKB-KW"/>
</dbReference>
<sequence>MVIHHLNCISTCPLCGRLMNGSRHGIFERGSLACHCVLIETRDSLVLVDTGFGLRDVADPRSRLSRFFLGLVSPAFREEMTAIRQIERLGYDPRDVRHIVLSHLDFDHAGGLDDFPGATVHLLETERAYAAAQRTWMDRQRFRPQQWSTSGKWRTYPDGGETWQGFAGVKALAGLPPSILLVPLRGHTLGHAGIAIETAHGWLLNAADAYFDAREMNANPQCHVGLRMYQWMLEKDRRARLANQAALRALAQRRNGVLVFSSHDRSEFERLADRAADVPAGVPASQHDL</sequence>
<dbReference type="EMBL" id="AP009386">
    <property type="protein sequence ID" value="BAG45142.1"/>
    <property type="molecule type" value="Genomic_DNA"/>
</dbReference>
<keyword evidence="7" id="KW-1185">Reference proteome</keyword>
<dbReference type="Gene3D" id="3.60.15.10">
    <property type="entry name" value="Ribonuclease Z/Hydroxyacylglutathione hydrolase-like"/>
    <property type="match status" value="1"/>
</dbReference>
<dbReference type="SMART" id="SM00849">
    <property type="entry name" value="Lactamase_B"/>
    <property type="match status" value="1"/>
</dbReference>
<dbReference type="GO" id="GO:0046872">
    <property type="term" value="F:metal ion binding"/>
    <property type="evidence" value="ECO:0007669"/>
    <property type="project" value="UniProtKB-KW"/>
</dbReference>
<evidence type="ECO:0000256" key="4">
    <source>
        <dbReference type="ARBA" id="ARBA00022833"/>
    </source>
</evidence>
<comment type="similarity">
    <text evidence="1">Belongs to the metallo-beta-lactamase superfamily.</text>
</comment>
<evidence type="ECO:0000256" key="2">
    <source>
        <dbReference type="ARBA" id="ARBA00022723"/>
    </source>
</evidence>
<evidence type="ECO:0000313" key="7">
    <source>
        <dbReference type="Proteomes" id="UP000008815"/>
    </source>
</evidence>
<gene>
    <name evidence="6" type="ordered locus">BMULJ_03268</name>
</gene>
<dbReference type="RefSeq" id="WP_012217732.1">
    <property type="nucleotide sequence ID" value="NC_010086.1"/>
</dbReference>
<evidence type="ECO:0000256" key="1">
    <source>
        <dbReference type="ARBA" id="ARBA00007749"/>
    </source>
</evidence>
<reference evidence="6 7" key="1">
    <citation type="submission" date="2007-04" db="EMBL/GenBank/DDBJ databases">
        <title>Complete genome sequence of Burkholderia multivorans ATCC 17616.</title>
        <authorList>
            <person name="Ohtsubo Y."/>
            <person name="Yamashita A."/>
            <person name="Kurokawa K."/>
            <person name="Takami H."/>
            <person name="Yuhara S."/>
            <person name="Nishiyama E."/>
            <person name="Endo R."/>
            <person name="Miyazaki R."/>
            <person name="Ono A."/>
            <person name="Yano K."/>
            <person name="Ito M."/>
            <person name="Sota M."/>
            <person name="Yuji N."/>
            <person name="Hattori M."/>
            <person name="Tsuda M."/>
        </authorList>
    </citation>
    <scope>NUCLEOTIDE SEQUENCE [LARGE SCALE GENOMIC DNA]</scope>
    <source>
        <strain evidence="7">ATCC 17616 / 249</strain>
    </source>
</reference>
<dbReference type="eggNOG" id="COG0491">
    <property type="taxonomic scope" value="Bacteria"/>
</dbReference>
<dbReference type="KEGG" id="bmj:BMULJ_03268"/>
<protein>
    <recommendedName>
        <fullName evidence="5">Metallo-beta-lactamase domain-containing protein</fullName>
    </recommendedName>
</protein>
<dbReference type="InterPro" id="IPR001279">
    <property type="entry name" value="Metallo-B-lactamas"/>
</dbReference>
<dbReference type="AlphaFoldDB" id="A0A0H3KIW6"/>
<proteinExistence type="inferred from homology"/>